<evidence type="ECO:0000256" key="2">
    <source>
        <dbReference type="SAM" id="SignalP"/>
    </source>
</evidence>
<dbReference type="Proteomes" id="UP000440732">
    <property type="component" value="Unassembled WGS sequence"/>
</dbReference>
<evidence type="ECO:0008006" key="7">
    <source>
        <dbReference type="Google" id="ProtNLM"/>
    </source>
</evidence>
<dbReference type="AlphaFoldDB" id="A0A6A3DU24"/>
<evidence type="ECO:0000313" key="6">
    <source>
        <dbReference type="Proteomes" id="UP000440732"/>
    </source>
</evidence>
<evidence type="ECO:0000313" key="4">
    <source>
        <dbReference type="EMBL" id="KAE9090728.1"/>
    </source>
</evidence>
<reference evidence="5 6" key="1">
    <citation type="submission" date="2018-08" db="EMBL/GenBank/DDBJ databases">
        <title>Genomic investigation of the strawberry pathogen Phytophthora fragariae indicates pathogenicity is determined by transcriptional variation in three key races.</title>
        <authorList>
            <person name="Adams T.M."/>
            <person name="Armitage A.D."/>
            <person name="Sobczyk M.K."/>
            <person name="Bates H.J."/>
            <person name="Dunwell J.M."/>
            <person name="Nellist C.F."/>
            <person name="Harrison R.J."/>
        </authorList>
    </citation>
    <scope>NUCLEOTIDE SEQUENCE [LARGE SCALE GENOMIC DNA]</scope>
    <source>
        <strain evidence="4 6">NOV-5</strain>
        <strain evidence="3 5">NOV-9</strain>
    </source>
</reference>
<dbReference type="Proteomes" id="UP000429523">
    <property type="component" value="Unassembled WGS sequence"/>
</dbReference>
<accession>A0A6A3DU24</accession>
<proteinExistence type="predicted"/>
<gene>
    <name evidence="4" type="ORF">PF006_g25084</name>
    <name evidence="3" type="ORF">PF009_g26401</name>
</gene>
<protein>
    <recommendedName>
        <fullName evidence="7">RxLR effector protein</fullName>
    </recommendedName>
</protein>
<dbReference type="EMBL" id="QXGF01002803">
    <property type="protein sequence ID" value="KAE8923347.1"/>
    <property type="molecule type" value="Genomic_DNA"/>
</dbReference>
<evidence type="ECO:0000313" key="5">
    <source>
        <dbReference type="Proteomes" id="UP000429523"/>
    </source>
</evidence>
<sequence length="50" mass="5004">MLSWKTLPLLVAAAVAMNGVAAIEQGYGGGVKLPSSTTATPSDESPVQST</sequence>
<comment type="caution">
    <text evidence="3">The sequence shown here is derived from an EMBL/GenBank/DDBJ whole genome shotgun (WGS) entry which is preliminary data.</text>
</comment>
<feature type="region of interest" description="Disordered" evidence="1">
    <location>
        <begin position="31"/>
        <end position="50"/>
    </location>
</feature>
<dbReference type="EMBL" id="QXGA01002875">
    <property type="protein sequence ID" value="KAE9090728.1"/>
    <property type="molecule type" value="Genomic_DNA"/>
</dbReference>
<feature type="signal peptide" evidence="2">
    <location>
        <begin position="1"/>
        <end position="22"/>
    </location>
</feature>
<evidence type="ECO:0000313" key="3">
    <source>
        <dbReference type="EMBL" id="KAE8923347.1"/>
    </source>
</evidence>
<keyword evidence="2" id="KW-0732">Signal</keyword>
<feature type="chain" id="PRO_5036163530" description="RxLR effector protein" evidence="2">
    <location>
        <begin position="23"/>
        <end position="50"/>
    </location>
</feature>
<feature type="compositionally biased region" description="Polar residues" evidence="1">
    <location>
        <begin position="34"/>
        <end position="50"/>
    </location>
</feature>
<name>A0A6A3DU24_9STRA</name>
<organism evidence="3 5">
    <name type="scientific">Phytophthora fragariae</name>
    <dbReference type="NCBI Taxonomy" id="53985"/>
    <lineage>
        <taxon>Eukaryota</taxon>
        <taxon>Sar</taxon>
        <taxon>Stramenopiles</taxon>
        <taxon>Oomycota</taxon>
        <taxon>Peronosporomycetes</taxon>
        <taxon>Peronosporales</taxon>
        <taxon>Peronosporaceae</taxon>
        <taxon>Phytophthora</taxon>
    </lineage>
</organism>
<evidence type="ECO:0000256" key="1">
    <source>
        <dbReference type="SAM" id="MobiDB-lite"/>
    </source>
</evidence>
<feature type="non-terminal residue" evidence="3">
    <location>
        <position position="50"/>
    </location>
</feature>